<dbReference type="EMBL" id="MU277208">
    <property type="protein sequence ID" value="KAI0062244.1"/>
    <property type="molecule type" value="Genomic_DNA"/>
</dbReference>
<protein>
    <submittedName>
        <fullName evidence="1">Uncharacterized protein</fullName>
    </submittedName>
</protein>
<keyword evidence="2" id="KW-1185">Reference proteome</keyword>
<evidence type="ECO:0000313" key="1">
    <source>
        <dbReference type="EMBL" id="KAI0062244.1"/>
    </source>
</evidence>
<name>A0ACB8T0A6_9AGAM</name>
<proteinExistence type="predicted"/>
<comment type="caution">
    <text evidence="1">The sequence shown here is derived from an EMBL/GenBank/DDBJ whole genome shotgun (WGS) entry which is preliminary data.</text>
</comment>
<reference evidence="1" key="1">
    <citation type="submission" date="2021-03" db="EMBL/GenBank/DDBJ databases">
        <authorList>
            <consortium name="DOE Joint Genome Institute"/>
            <person name="Ahrendt S."/>
            <person name="Looney B.P."/>
            <person name="Miyauchi S."/>
            <person name="Morin E."/>
            <person name="Drula E."/>
            <person name="Courty P.E."/>
            <person name="Chicoki N."/>
            <person name="Fauchery L."/>
            <person name="Kohler A."/>
            <person name="Kuo A."/>
            <person name="Labutti K."/>
            <person name="Pangilinan J."/>
            <person name="Lipzen A."/>
            <person name="Riley R."/>
            <person name="Andreopoulos W."/>
            <person name="He G."/>
            <person name="Johnson J."/>
            <person name="Barry K.W."/>
            <person name="Grigoriev I.V."/>
            <person name="Nagy L."/>
            <person name="Hibbett D."/>
            <person name="Henrissat B."/>
            <person name="Matheny P.B."/>
            <person name="Labbe J."/>
            <person name="Martin F."/>
        </authorList>
    </citation>
    <scope>NUCLEOTIDE SEQUENCE</scope>
    <source>
        <strain evidence="1">HHB10654</strain>
    </source>
</reference>
<dbReference type="Proteomes" id="UP000814140">
    <property type="component" value="Unassembled WGS sequence"/>
</dbReference>
<sequence length="1136" mass="127797">MSIGAPEDEANWQRVESPNAPAYWTYTKPIQKSEQDDREYRVIRLDNGLQAVLVHDAKADKAAASLDVAVGHLDDPDDMPGLAHFCEHLLFMGTEQYPKENEYSEFLAKNNGHSNAFTAASNTNYYFSVGPSALSGALARFSGFFHSPLFAPSCTMRELNAVDSENKKNLQNDIWRIYQVSKSLSKPGHPWSKFGSGNKQSLTEAGRKLQAEGLLNSEDRKKQSAPAAHVPSQTSSLEPSPIPSPLATPISAASSATSEAESETDGGAIGRETRRRLVEWWSNEYCAGRMRLCIIGKESVEELSGLAATFFSPIKNRGQDPAPMISDHPFGEAEKGTLLAVQTIMGFHVLELCLPMEYQPPQWRYKVSYLLGDLVGHEGPGSLHSYLKHKGWMSALNAGPQLLARGFAMFKVTIHLTEDGFKNHREVASACFKYLSLLRSTELPDWYQKEISAISNIRFRFSEKRRPEDYAISLTDYLLWPMPRELILKAPAVTSEWDTQGEARALYNRTLDSYRVKNARSILMARKSEHDKVAGPQTWETEPWYGTPYRVERFDDDFLTEAEGPNTIPALHFPRPNEFIPTNFDVEKRDVAEPQRRPHLIHATPHSTLWHKKDDHFWVPKARVIIELRNPVANESPVAAVLTKLFAELVSDSLTEYSYDASVAGLDYHFAASTLGIFIIVNGYNDKLHVLLRNVVEKVKNLEIRADRLEVMKEQACLTKRDWENFFLEQTYRLSDYYGRYLMTEKQWTIQEKLKALPSITVEHVQKHSASLLSELNTRILVAGNMYKDEALRLAKMTEEMLSASPLSTPEADLSLLLPEGSNFVWTFPVPNPSEPNSALTYYVHLGDLTDRHLRVTAALLTQILKEPAFDTLRTKEQLGYIVSASAWPSAGDSVTGLHIVVQSERGPVYLEERVEAFLEKMKGVIIEMSEDEFLEQKNGLEQKWREAPKNLAEETQRYWSHIDSGYLDFYRRVEDADFVKTITKADVLALFLSRVDPASATRSKLSVHGRSQKPRSKHVSRAASIAFELLAKQEGIAVDSINWRGELSSSGEPAVSEFSNYWKKALLNTSTDVIGKLFAALPGLIEKHPAERDADGTLRAGVVHIDDVAAFRKSLAISEYPKPLVAWNDIPTAKF</sequence>
<organism evidence="1 2">
    <name type="scientific">Artomyces pyxidatus</name>
    <dbReference type="NCBI Taxonomy" id="48021"/>
    <lineage>
        <taxon>Eukaryota</taxon>
        <taxon>Fungi</taxon>
        <taxon>Dikarya</taxon>
        <taxon>Basidiomycota</taxon>
        <taxon>Agaricomycotina</taxon>
        <taxon>Agaricomycetes</taxon>
        <taxon>Russulales</taxon>
        <taxon>Auriscalpiaceae</taxon>
        <taxon>Artomyces</taxon>
    </lineage>
</organism>
<reference evidence="1" key="2">
    <citation type="journal article" date="2022" name="New Phytol.">
        <title>Evolutionary transition to the ectomycorrhizal habit in the genomes of a hyperdiverse lineage of mushroom-forming fungi.</title>
        <authorList>
            <person name="Looney B."/>
            <person name="Miyauchi S."/>
            <person name="Morin E."/>
            <person name="Drula E."/>
            <person name="Courty P.E."/>
            <person name="Kohler A."/>
            <person name="Kuo A."/>
            <person name="LaButti K."/>
            <person name="Pangilinan J."/>
            <person name="Lipzen A."/>
            <person name="Riley R."/>
            <person name="Andreopoulos W."/>
            <person name="He G."/>
            <person name="Johnson J."/>
            <person name="Nolan M."/>
            <person name="Tritt A."/>
            <person name="Barry K.W."/>
            <person name="Grigoriev I.V."/>
            <person name="Nagy L.G."/>
            <person name="Hibbett D."/>
            <person name="Henrissat B."/>
            <person name="Matheny P.B."/>
            <person name="Labbe J."/>
            <person name="Martin F.M."/>
        </authorList>
    </citation>
    <scope>NUCLEOTIDE SEQUENCE</scope>
    <source>
        <strain evidence="1">HHB10654</strain>
    </source>
</reference>
<accession>A0ACB8T0A6</accession>
<evidence type="ECO:0000313" key="2">
    <source>
        <dbReference type="Proteomes" id="UP000814140"/>
    </source>
</evidence>
<gene>
    <name evidence="1" type="ORF">BV25DRAFT_1804109</name>
</gene>